<dbReference type="PIRSF" id="PIRSF011396">
    <property type="entry name" value="Trp_halogenase"/>
    <property type="match status" value="1"/>
</dbReference>
<dbReference type="Pfam" id="PF04820">
    <property type="entry name" value="Trp_halogenase"/>
    <property type="match status" value="1"/>
</dbReference>
<evidence type="ECO:0000313" key="4">
    <source>
        <dbReference type="Proteomes" id="UP001157439"/>
    </source>
</evidence>
<comment type="caution">
    <text evidence="3">The sequence shown here is derived from an EMBL/GenBank/DDBJ whole genome shotgun (WGS) entry which is preliminary data.</text>
</comment>
<dbReference type="Gene3D" id="3.50.50.60">
    <property type="entry name" value="FAD/NAD(P)-binding domain"/>
    <property type="match status" value="1"/>
</dbReference>
<feature type="binding site" evidence="2">
    <location>
        <begin position="9"/>
        <end position="12"/>
    </location>
    <ligand>
        <name>FAD</name>
        <dbReference type="ChEBI" id="CHEBI:57692"/>
    </ligand>
</feature>
<accession>A0AA37TLR1</accession>
<dbReference type="GO" id="GO:0000166">
    <property type="term" value="F:nucleotide binding"/>
    <property type="evidence" value="ECO:0007669"/>
    <property type="project" value="UniProtKB-KW"/>
</dbReference>
<sequence length="512" mass="57235">MQHIVVLGGGSAGWLTAGLIAAEHPNLTVTLIESPNIATIGVGEGTWPSMRNTLKRIGINELEFLKRCDASFKQGSKFIGWRTAEVNDSYYHPFMVPEGYVQTNLHYAWQTLAKEQPFAAAVNVQASVCDKQLAPKQASTPEYAAVTNYGYHLDAAKFAELLAQHCCTSLGVNRVLDEVVNVTSSDNGDIKALTTQEHGDIDGDLFIDCSGIRSRLLGEHYQVPMQPKADVLANDRALGVQIAVTDPMSEIESTTLATAQRAGWIWQIGLPNRLGIGYTYASQYETEASARQVLENYLSQSHNLSAQAIAELMIRPLSFTPGYRQQFWKNNCVAVGMAAGFIEPLEASALAMVELSASMLSEQMPVDRDHMQALAQRFNSRFQYRWERVIEFLKLHYVLSQRNEPYWLAQRARESIPPRLLQQLQLWQYQPPSRFDFVENEEIFSSASYQYVLYGMGFNTLVDASSALNHPQAAQHFIALNKKKMASFNAGLPSNRDLLRTLLKTKTKETNL</sequence>
<dbReference type="Proteomes" id="UP001157439">
    <property type="component" value="Unassembled WGS sequence"/>
</dbReference>
<dbReference type="GO" id="GO:0004497">
    <property type="term" value="F:monooxygenase activity"/>
    <property type="evidence" value="ECO:0007669"/>
    <property type="project" value="InterPro"/>
</dbReference>
<keyword evidence="2" id="KW-0285">Flavoprotein</keyword>
<feature type="binding site" evidence="2">
    <location>
        <position position="73"/>
    </location>
    <ligand>
        <name>7-chloro-L-tryptophan</name>
        <dbReference type="ChEBI" id="CHEBI:58713"/>
    </ligand>
</feature>
<feature type="binding site" evidence="2">
    <location>
        <position position="346"/>
    </location>
    <ligand>
        <name>L-tryptophan</name>
        <dbReference type="ChEBI" id="CHEBI:57912"/>
    </ligand>
</feature>
<feature type="binding site" evidence="2">
    <location>
        <position position="179"/>
    </location>
    <ligand>
        <name>FAD</name>
        <dbReference type="ChEBI" id="CHEBI:57692"/>
    </ligand>
</feature>
<dbReference type="InterPro" id="IPR036188">
    <property type="entry name" value="FAD/NAD-bd_sf"/>
</dbReference>
<dbReference type="PANTHER" id="PTHR43747:SF4">
    <property type="entry name" value="FLAVIN-DEPENDENT TRYPTOPHAN HALOGENASE"/>
    <property type="match status" value="1"/>
</dbReference>
<dbReference type="AlphaFoldDB" id="A0AA37TLR1"/>
<dbReference type="InterPro" id="IPR033856">
    <property type="entry name" value="Trp_halogen"/>
</dbReference>
<gene>
    <name evidence="3" type="ORF">GCM10007894_14960</name>
</gene>
<name>A0AA37TLR1_9GAMM</name>
<dbReference type="EMBL" id="BSPO01000002">
    <property type="protein sequence ID" value="GLS83519.1"/>
    <property type="molecule type" value="Genomic_DNA"/>
</dbReference>
<feature type="active site" evidence="1">
    <location>
        <position position="73"/>
    </location>
</feature>
<keyword evidence="4" id="KW-1185">Reference proteome</keyword>
<reference evidence="3 4" key="1">
    <citation type="journal article" date="2014" name="Int. J. Syst. Evol. Microbiol.">
        <title>Complete genome sequence of Corynebacterium casei LMG S-19264T (=DSM 44701T), isolated from a smear-ripened cheese.</title>
        <authorList>
            <consortium name="US DOE Joint Genome Institute (JGI-PGF)"/>
            <person name="Walter F."/>
            <person name="Albersmeier A."/>
            <person name="Kalinowski J."/>
            <person name="Ruckert C."/>
        </authorList>
    </citation>
    <scope>NUCLEOTIDE SEQUENCE [LARGE SCALE GENOMIC DNA]</scope>
    <source>
        <strain evidence="3 4">NBRC 112785</strain>
    </source>
</reference>
<evidence type="ECO:0000313" key="3">
    <source>
        <dbReference type="EMBL" id="GLS83519.1"/>
    </source>
</evidence>
<dbReference type="PANTHER" id="PTHR43747">
    <property type="entry name" value="FAD-BINDING PROTEIN"/>
    <property type="match status" value="1"/>
</dbReference>
<proteinExistence type="predicted"/>
<evidence type="ECO:0000256" key="2">
    <source>
        <dbReference type="PIRSR" id="PIRSR011396-2"/>
    </source>
</evidence>
<dbReference type="InterPro" id="IPR006905">
    <property type="entry name" value="Flavin_halogenase"/>
</dbReference>
<keyword evidence="2" id="KW-0274">FAD</keyword>
<organism evidence="3 4">
    <name type="scientific">Paraferrimonas haliotis</name>
    <dbReference type="NCBI Taxonomy" id="2013866"/>
    <lineage>
        <taxon>Bacteria</taxon>
        <taxon>Pseudomonadati</taxon>
        <taxon>Pseudomonadota</taxon>
        <taxon>Gammaproteobacteria</taxon>
        <taxon>Alteromonadales</taxon>
        <taxon>Ferrimonadaceae</taxon>
        <taxon>Paraferrimonas</taxon>
    </lineage>
</organism>
<protein>
    <submittedName>
        <fullName evidence="3">Tryptophan halogenase</fullName>
    </submittedName>
</protein>
<evidence type="ECO:0000256" key="1">
    <source>
        <dbReference type="PIRSR" id="PIRSR011396-1"/>
    </source>
</evidence>
<dbReference type="SUPFAM" id="SSF51905">
    <property type="entry name" value="FAD/NAD(P)-binding domain"/>
    <property type="match status" value="1"/>
</dbReference>
<dbReference type="InterPro" id="IPR050816">
    <property type="entry name" value="Flavin-dep_Halogenase_NPB"/>
</dbReference>
<keyword evidence="2" id="KW-0547">Nucleotide-binding</keyword>